<evidence type="ECO:0000259" key="3">
    <source>
        <dbReference type="PROSITE" id="PS51471"/>
    </source>
</evidence>
<dbReference type="Pfam" id="PF03171">
    <property type="entry name" value="2OG-FeII_Oxy"/>
    <property type="match status" value="1"/>
</dbReference>
<dbReference type="Proteomes" id="UP001161757">
    <property type="component" value="Unassembled WGS sequence"/>
</dbReference>
<dbReference type="EMBL" id="JAJGCB010000004">
    <property type="protein sequence ID" value="KAJ8993078.1"/>
    <property type="molecule type" value="Genomic_DNA"/>
</dbReference>
<name>A0AAN6EXH5_EXODE</name>
<keyword evidence="2" id="KW-0479">Metal-binding</keyword>
<protein>
    <recommendedName>
        <fullName evidence="3">Fe2OG dioxygenase domain-containing protein</fullName>
    </recommendedName>
</protein>
<dbReference type="Pfam" id="PF14226">
    <property type="entry name" value="DIOX_N"/>
    <property type="match status" value="1"/>
</dbReference>
<dbReference type="Gene3D" id="2.60.120.330">
    <property type="entry name" value="B-lactam Antibiotic, Isopenicillin N Synthase, Chain"/>
    <property type="match status" value="1"/>
</dbReference>
<dbReference type="GO" id="GO:0016491">
    <property type="term" value="F:oxidoreductase activity"/>
    <property type="evidence" value="ECO:0007669"/>
    <property type="project" value="UniProtKB-KW"/>
</dbReference>
<dbReference type="GO" id="GO:0046872">
    <property type="term" value="F:metal ion binding"/>
    <property type="evidence" value="ECO:0007669"/>
    <property type="project" value="UniProtKB-KW"/>
</dbReference>
<dbReference type="InterPro" id="IPR026992">
    <property type="entry name" value="DIOX_N"/>
</dbReference>
<gene>
    <name evidence="4" type="ORF">HRR80_003114</name>
</gene>
<feature type="domain" description="Fe2OG dioxygenase" evidence="3">
    <location>
        <begin position="188"/>
        <end position="300"/>
    </location>
</feature>
<organism evidence="4 5">
    <name type="scientific">Exophiala dermatitidis</name>
    <name type="common">Black yeast-like fungus</name>
    <name type="synonym">Wangiella dermatitidis</name>
    <dbReference type="NCBI Taxonomy" id="5970"/>
    <lineage>
        <taxon>Eukaryota</taxon>
        <taxon>Fungi</taxon>
        <taxon>Dikarya</taxon>
        <taxon>Ascomycota</taxon>
        <taxon>Pezizomycotina</taxon>
        <taxon>Eurotiomycetes</taxon>
        <taxon>Chaetothyriomycetidae</taxon>
        <taxon>Chaetothyriales</taxon>
        <taxon>Herpotrichiellaceae</taxon>
        <taxon>Exophiala</taxon>
    </lineage>
</organism>
<dbReference type="InterPro" id="IPR005123">
    <property type="entry name" value="Oxoglu/Fe-dep_dioxygenase_dom"/>
</dbReference>
<evidence type="ECO:0000256" key="2">
    <source>
        <dbReference type="RuleBase" id="RU003682"/>
    </source>
</evidence>
<reference evidence="4" key="1">
    <citation type="submission" date="2023-01" db="EMBL/GenBank/DDBJ databases">
        <title>Exophiala dermititidis isolated from Cystic Fibrosis Patient.</title>
        <authorList>
            <person name="Kurbessoian T."/>
            <person name="Crocker A."/>
            <person name="Murante D."/>
            <person name="Hogan D.A."/>
            <person name="Stajich J.E."/>
        </authorList>
    </citation>
    <scope>NUCLEOTIDE SEQUENCE</scope>
    <source>
        <strain evidence="4">Ex8</strain>
    </source>
</reference>
<comment type="similarity">
    <text evidence="1 2">Belongs to the iron/ascorbate-dependent oxidoreductase family.</text>
</comment>
<accession>A0AAN6EXH5</accession>
<dbReference type="InterPro" id="IPR027443">
    <property type="entry name" value="IPNS-like_sf"/>
</dbReference>
<evidence type="ECO:0000256" key="1">
    <source>
        <dbReference type="ARBA" id="ARBA00008056"/>
    </source>
</evidence>
<sequence length="361" mass="40843">MAGIAHLERSHVRRLKGDEILEDFRSDDAATRAKFCEDLLWCFSEQGFVHIRDHGLSAEFVAEGFRYNRELFRLSKEKKMTFAHPLKPNPHRGYSFVGQENISAISGFERGEEAPARVLDLKESFDCGAPENTHDPNVWPQEGDLPGFKDYLLDYYERCHSLQLELLSALAQGLGLPNDTFLKMHDQRAHELRLLHYLEVPAAAVAEADKTRIAEHTDFGTLTLLMQDGSGGLEVLHPRTRQWYPAECEFPNLTVNVGDSLMRLLNRRIHSACHRVPLCRSRIQGEVIPARYSIAYFGKPNPDASLKPLDALVTDDWPCAFDDVTGRQYELLKLGKIYSSGDLEPPQLQFSINSVAKPILA</sequence>
<dbReference type="InterPro" id="IPR050231">
    <property type="entry name" value="Iron_ascorbate_oxido_reductase"/>
</dbReference>
<evidence type="ECO:0000313" key="5">
    <source>
        <dbReference type="Proteomes" id="UP001161757"/>
    </source>
</evidence>
<dbReference type="AlphaFoldDB" id="A0AAN6EXH5"/>
<dbReference type="InterPro" id="IPR044861">
    <property type="entry name" value="IPNS-like_FE2OG_OXY"/>
</dbReference>
<comment type="caution">
    <text evidence="4">The sequence shown here is derived from an EMBL/GenBank/DDBJ whole genome shotgun (WGS) entry which is preliminary data.</text>
</comment>
<dbReference type="SUPFAM" id="SSF51197">
    <property type="entry name" value="Clavaminate synthase-like"/>
    <property type="match status" value="1"/>
</dbReference>
<dbReference type="GO" id="GO:0044283">
    <property type="term" value="P:small molecule biosynthetic process"/>
    <property type="evidence" value="ECO:0007669"/>
    <property type="project" value="UniProtKB-ARBA"/>
</dbReference>
<dbReference type="PANTHER" id="PTHR47990">
    <property type="entry name" value="2-OXOGLUTARATE (2OG) AND FE(II)-DEPENDENT OXYGENASE SUPERFAMILY PROTEIN-RELATED"/>
    <property type="match status" value="1"/>
</dbReference>
<proteinExistence type="inferred from homology"/>
<keyword evidence="2" id="KW-0560">Oxidoreductase</keyword>
<dbReference type="PROSITE" id="PS51471">
    <property type="entry name" value="FE2OG_OXY"/>
    <property type="match status" value="1"/>
</dbReference>
<evidence type="ECO:0000313" key="4">
    <source>
        <dbReference type="EMBL" id="KAJ8993078.1"/>
    </source>
</evidence>
<keyword evidence="2" id="KW-0408">Iron</keyword>